<reference evidence="2" key="1">
    <citation type="submission" date="2023-10" db="EMBL/GenBank/DDBJ databases">
        <authorList>
            <person name="Domelevo Entfellner J.-B."/>
        </authorList>
    </citation>
    <scope>NUCLEOTIDE SEQUENCE</scope>
</reference>
<dbReference type="AlphaFoldDB" id="A0AA86T439"/>
<sequence length="80" mass="9437">MDWFSLFYGLLLLKGSGQTGRKNKFGFNQWFPMVLPCRLRFETLWGAGRKMWQKLEAREKKLLDVAVKKQRLSAEARLLC</sequence>
<dbReference type="Proteomes" id="UP001189624">
    <property type="component" value="Chromosome 6"/>
</dbReference>
<feature type="signal peptide" evidence="1">
    <location>
        <begin position="1"/>
        <end position="17"/>
    </location>
</feature>
<dbReference type="Gramene" id="rna-AYBTSS11_LOCUS19283">
    <property type="protein sequence ID" value="CAJ1962505.1"/>
    <property type="gene ID" value="gene-AYBTSS11_LOCUS19283"/>
</dbReference>
<organism evidence="2 3">
    <name type="scientific">Sphenostylis stenocarpa</name>
    <dbReference type="NCBI Taxonomy" id="92480"/>
    <lineage>
        <taxon>Eukaryota</taxon>
        <taxon>Viridiplantae</taxon>
        <taxon>Streptophyta</taxon>
        <taxon>Embryophyta</taxon>
        <taxon>Tracheophyta</taxon>
        <taxon>Spermatophyta</taxon>
        <taxon>Magnoliopsida</taxon>
        <taxon>eudicotyledons</taxon>
        <taxon>Gunneridae</taxon>
        <taxon>Pentapetalae</taxon>
        <taxon>rosids</taxon>
        <taxon>fabids</taxon>
        <taxon>Fabales</taxon>
        <taxon>Fabaceae</taxon>
        <taxon>Papilionoideae</taxon>
        <taxon>50 kb inversion clade</taxon>
        <taxon>NPAAA clade</taxon>
        <taxon>indigoferoid/millettioid clade</taxon>
        <taxon>Phaseoleae</taxon>
        <taxon>Sphenostylis</taxon>
    </lineage>
</organism>
<evidence type="ECO:0000256" key="1">
    <source>
        <dbReference type="SAM" id="SignalP"/>
    </source>
</evidence>
<keyword evidence="1" id="KW-0732">Signal</keyword>
<dbReference type="EMBL" id="OY731403">
    <property type="protein sequence ID" value="CAJ1962505.1"/>
    <property type="molecule type" value="Genomic_DNA"/>
</dbReference>
<accession>A0AA86T439</accession>
<evidence type="ECO:0000313" key="2">
    <source>
        <dbReference type="EMBL" id="CAJ1962505.1"/>
    </source>
</evidence>
<evidence type="ECO:0000313" key="3">
    <source>
        <dbReference type="Proteomes" id="UP001189624"/>
    </source>
</evidence>
<protein>
    <submittedName>
        <fullName evidence="2">Uncharacterized protein</fullName>
    </submittedName>
</protein>
<feature type="chain" id="PRO_5041676463" evidence="1">
    <location>
        <begin position="18"/>
        <end position="80"/>
    </location>
</feature>
<keyword evidence="3" id="KW-1185">Reference proteome</keyword>
<proteinExistence type="predicted"/>
<name>A0AA86T439_9FABA</name>
<gene>
    <name evidence="2" type="ORF">AYBTSS11_LOCUS19283</name>
</gene>